<gene>
    <name evidence="1" type="ORF">GPUH_LOCUS469</name>
</gene>
<keyword evidence="2" id="KW-1185">Reference proteome</keyword>
<dbReference type="EMBL" id="UYRT01000408">
    <property type="protein sequence ID" value="VDK28135.1"/>
    <property type="molecule type" value="Genomic_DNA"/>
</dbReference>
<evidence type="ECO:0000313" key="1">
    <source>
        <dbReference type="EMBL" id="VDK28135.1"/>
    </source>
</evidence>
<sequence>MAKSVSQERIRPRSYCETKSEQSFTSSKCHFITCQNSIVFFHGDEPANTKQNCIF</sequence>
<dbReference type="Proteomes" id="UP000271098">
    <property type="component" value="Unassembled WGS sequence"/>
</dbReference>
<evidence type="ECO:0000313" key="2">
    <source>
        <dbReference type="Proteomes" id="UP000271098"/>
    </source>
</evidence>
<name>A0A183CVH9_9BILA</name>
<dbReference type="AlphaFoldDB" id="A0A183CVH9"/>
<protein>
    <submittedName>
        <fullName evidence="3">Ovule protein</fullName>
    </submittedName>
</protein>
<proteinExistence type="predicted"/>
<accession>A0A183CVH9</accession>
<dbReference type="WBParaSite" id="GPUH_0000047001-mRNA-1">
    <property type="protein sequence ID" value="GPUH_0000047001-mRNA-1"/>
    <property type="gene ID" value="GPUH_0000047001"/>
</dbReference>
<reference evidence="1 2" key="2">
    <citation type="submission" date="2018-11" db="EMBL/GenBank/DDBJ databases">
        <authorList>
            <consortium name="Pathogen Informatics"/>
        </authorList>
    </citation>
    <scope>NUCLEOTIDE SEQUENCE [LARGE SCALE GENOMIC DNA]</scope>
</reference>
<evidence type="ECO:0000313" key="3">
    <source>
        <dbReference type="WBParaSite" id="GPUH_0000047001-mRNA-1"/>
    </source>
</evidence>
<reference evidence="3" key="1">
    <citation type="submission" date="2016-06" db="UniProtKB">
        <authorList>
            <consortium name="WormBaseParasite"/>
        </authorList>
    </citation>
    <scope>IDENTIFICATION</scope>
</reference>
<organism evidence="3">
    <name type="scientific">Gongylonema pulchrum</name>
    <dbReference type="NCBI Taxonomy" id="637853"/>
    <lineage>
        <taxon>Eukaryota</taxon>
        <taxon>Metazoa</taxon>
        <taxon>Ecdysozoa</taxon>
        <taxon>Nematoda</taxon>
        <taxon>Chromadorea</taxon>
        <taxon>Rhabditida</taxon>
        <taxon>Spirurina</taxon>
        <taxon>Spiruromorpha</taxon>
        <taxon>Spiruroidea</taxon>
        <taxon>Gongylonematidae</taxon>
        <taxon>Gongylonema</taxon>
    </lineage>
</organism>